<evidence type="ECO:0000313" key="4">
    <source>
        <dbReference type="RefSeq" id="XP_035689625.1"/>
    </source>
</evidence>
<dbReference type="Gene3D" id="2.20.100.10">
    <property type="entry name" value="Thrombospondin type-1 (TSP1) repeat"/>
    <property type="match status" value="2"/>
</dbReference>
<dbReference type="RefSeq" id="XP_035689625.1">
    <property type="nucleotide sequence ID" value="XM_035833732.1"/>
</dbReference>
<evidence type="ECO:0000256" key="1">
    <source>
        <dbReference type="SAM" id="Phobius"/>
    </source>
</evidence>
<dbReference type="KEGG" id="bfo:118424926"/>
<keyword evidence="3" id="KW-1185">Reference proteome</keyword>
<dbReference type="SUPFAM" id="SSF82895">
    <property type="entry name" value="TSP-1 type 1 repeat"/>
    <property type="match status" value="2"/>
</dbReference>
<proteinExistence type="predicted"/>
<dbReference type="InterPro" id="IPR036383">
    <property type="entry name" value="TSP1_rpt_sf"/>
</dbReference>
<name>A0A9J7LWN1_BRAFL</name>
<evidence type="ECO:0000313" key="3">
    <source>
        <dbReference type="Proteomes" id="UP000001554"/>
    </source>
</evidence>
<feature type="transmembrane region" description="Helical" evidence="1">
    <location>
        <begin position="266"/>
        <end position="286"/>
    </location>
</feature>
<dbReference type="Proteomes" id="UP000001554">
    <property type="component" value="Chromosome 10"/>
</dbReference>
<dbReference type="PROSITE" id="PS50092">
    <property type="entry name" value="TSP1"/>
    <property type="match status" value="2"/>
</dbReference>
<reference evidence="3" key="1">
    <citation type="journal article" date="2020" name="Nat. Ecol. Evol.">
        <title>Deeply conserved synteny resolves early events in vertebrate evolution.</title>
        <authorList>
            <person name="Simakov O."/>
            <person name="Marletaz F."/>
            <person name="Yue J.X."/>
            <person name="O'Connell B."/>
            <person name="Jenkins J."/>
            <person name="Brandt A."/>
            <person name="Calef R."/>
            <person name="Tung C.H."/>
            <person name="Huang T.K."/>
            <person name="Schmutz J."/>
            <person name="Satoh N."/>
            <person name="Yu J.K."/>
            <person name="Putnam N.H."/>
            <person name="Green R.E."/>
            <person name="Rokhsar D.S."/>
        </authorList>
    </citation>
    <scope>NUCLEOTIDE SEQUENCE [LARGE SCALE GENOMIC DNA]</scope>
    <source>
        <strain evidence="3">S238N-H82</strain>
    </source>
</reference>
<keyword evidence="1" id="KW-0812">Transmembrane</keyword>
<dbReference type="OMA" id="AHCGSAC"/>
<dbReference type="AlphaFoldDB" id="A0A9J7LWN1"/>
<feature type="chain" id="PRO_5039932112" evidence="2">
    <location>
        <begin position="23"/>
        <end position="302"/>
    </location>
</feature>
<sequence>MTTGIIRLGALVILVLLPEVEGCDCPWGSWGSWTGCSVDCDTCGPLSFRHYPQTDCDNFDIAGYPGERVSLEFCMNACCRDPTCLSFQYNTFRDCFTKRNVCSVKPYVAHGNMYDRRGVPETQHRTRSRNACCSPSQESQTGTCRTHSCCSCSWRSWGPWSSCSRTCGGGTKTRRRDRDVCCSPSSDSETATCNTQPCCSCEWGNWHAWSSCSSACGEGRQTRTRYRDHCCQPSHQEDARSCHNHCDGHSHGHGGSTTSFWNTERLLLVILGALIGFAIACGLFWYCCIRDPNRVIDIGGKL</sequence>
<dbReference type="InterPro" id="IPR000884">
    <property type="entry name" value="TSP1_rpt"/>
</dbReference>
<dbReference type="Pfam" id="PF00090">
    <property type="entry name" value="TSP_1"/>
    <property type="match status" value="2"/>
</dbReference>
<dbReference type="GeneID" id="118424926"/>
<accession>A0A9J7LWN1</accession>
<keyword evidence="1" id="KW-0472">Membrane</keyword>
<gene>
    <name evidence="4" type="primary">LOC118424926</name>
</gene>
<evidence type="ECO:0000256" key="2">
    <source>
        <dbReference type="SAM" id="SignalP"/>
    </source>
</evidence>
<dbReference type="OrthoDB" id="6343880at2759"/>
<keyword evidence="2" id="KW-0732">Signal</keyword>
<organism evidence="3 4">
    <name type="scientific">Branchiostoma floridae</name>
    <name type="common">Florida lancelet</name>
    <name type="synonym">Amphioxus</name>
    <dbReference type="NCBI Taxonomy" id="7739"/>
    <lineage>
        <taxon>Eukaryota</taxon>
        <taxon>Metazoa</taxon>
        <taxon>Chordata</taxon>
        <taxon>Cephalochordata</taxon>
        <taxon>Leptocardii</taxon>
        <taxon>Amphioxiformes</taxon>
        <taxon>Branchiostomatidae</taxon>
        <taxon>Branchiostoma</taxon>
    </lineage>
</organism>
<feature type="signal peptide" evidence="2">
    <location>
        <begin position="1"/>
        <end position="22"/>
    </location>
</feature>
<keyword evidence="1" id="KW-1133">Transmembrane helix</keyword>
<reference evidence="4" key="2">
    <citation type="submission" date="2025-08" db="UniProtKB">
        <authorList>
            <consortium name="RefSeq"/>
        </authorList>
    </citation>
    <scope>IDENTIFICATION</scope>
    <source>
        <strain evidence="4">S238N-H82</strain>
        <tissue evidence="4">Testes</tissue>
    </source>
</reference>
<protein>
    <submittedName>
        <fullName evidence="4">A disintegrin and metalloproteinase with thrombospondin motifs adt-2-like</fullName>
    </submittedName>
</protein>
<dbReference type="SMART" id="SM00209">
    <property type="entry name" value="TSP1"/>
    <property type="match status" value="3"/>
</dbReference>